<protein>
    <recommendedName>
        <fullName evidence="1 3">Biotin carboxyl carrier protein of acetyl-CoA carboxylase</fullName>
    </recommendedName>
</protein>
<feature type="compositionally biased region" description="Basic and acidic residues" evidence="4">
    <location>
        <begin position="41"/>
        <end position="53"/>
    </location>
</feature>
<organism evidence="7 8">
    <name type="scientific">Saccharopolyspora thermophila</name>
    <dbReference type="NCBI Taxonomy" id="89367"/>
    <lineage>
        <taxon>Bacteria</taxon>
        <taxon>Bacillati</taxon>
        <taxon>Actinomycetota</taxon>
        <taxon>Actinomycetes</taxon>
        <taxon>Pseudonocardiales</taxon>
        <taxon>Pseudonocardiaceae</taxon>
        <taxon>Saccharopolyspora</taxon>
    </lineage>
</organism>
<feature type="compositionally biased region" description="Basic and acidic residues" evidence="4">
    <location>
        <begin position="60"/>
        <end position="76"/>
    </location>
</feature>
<feature type="region of interest" description="Disordered" evidence="4">
    <location>
        <begin position="39"/>
        <end position="89"/>
    </location>
</feature>
<reference evidence="6" key="4">
    <citation type="submission" date="2023-12" db="EMBL/GenBank/DDBJ databases">
        <authorList>
            <person name="Sun Q."/>
            <person name="Inoue M."/>
        </authorList>
    </citation>
    <scope>NUCLEOTIDE SEQUENCE</scope>
    <source>
        <strain evidence="6">JCM 10664</strain>
    </source>
</reference>
<keyword evidence="3" id="KW-0276">Fatty acid metabolism</keyword>
<dbReference type="PANTHER" id="PTHR45266">
    <property type="entry name" value="OXALOACETATE DECARBOXYLASE ALPHA CHAIN"/>
    <property type="match status" value="1"/>
</dbReference>
<name>A0A917JSM5_9PSEU</name>
<dbReference type="Gene3D" id="2.40.50.100">
    <property type="match status" value="1"/>
</dbReference>
<evidence type="ECO:0000313" key="7">
    <source>
        <dbReference type="EMBL" id="GGI85048.1"/>
    </source>
</evidence>
<proteinExistence type="predicted"/>
<dbReference type="Proteomes" id="UP001500220">
    <property type="component" value="Unassembled WGS sequence"/>
</dbReference>
<dbReference type="AlphaFoldDB" id="A0A917JSM5"/>
<comment type="function">
    <text evidence="3">This protein is a component of the acetyl coenzyme A carboxylase complex; first, biotin carboxylase catalyzes the carboxylation of the carrier protein and then the transcarboxylase transfers the carboxyl group to form malonyl-CoA.</text>
</comment>
<feature type="region of interest" description="Disordered" evidence="4">
    <location>
        <begin position="1"/>
        <end position="22"/>
    </location>
</feature>
<evidence type="ECO:0000256" key="4">
    <source>
        <dbReference type="SAM" id="MobiDB-lite"/>
    </source>
</evidence>
<dbReference type="GO" id="GO:0009317">
    <property type="term" value="C:acetyl-CoA carboxylase complex"/>
    <property type="evidence" value="ECO:0007669"/>
    <property type="project" value="InterPro"/>
</dbReference>
<keyword evidence="2 3" id="KW-0092">Biotin</keyword>
<dbReference type="InterPro" id="IPR011053">
    <property type="entry name" value="Single_hybrid_motif"/>
</dbReference>
<evidence type="ECO:0000313" key="8">
    <source>
        <dbReference type="Proteomes" id="UP000597989"/>
    </source>
</evidence>
<evidence type="ECO:0000313" key="6">
    <source>
        <dbReference type="EMBL" id="GAA0518263.1"/>
    </source>
</evidence>
<keyword evidence="3" id="KW-0444">Lipid biosynthesis</keyword>
<dbReference type="InterPro" id="IPR001249">
    <property type="entry name" value="AcCoA_biotinCC"/>
</dbReference>
<dbReference type="InterPro" id="IPR000089">
    <property type="entry name" value="Biotin_lipoyl"/>
</dbReference>
<keyword evidence="3" id="KW-0275">Fatty acid biosynthesis</keyword>
<comment type="caution">
    <text evidence="7">The sequence shown here is derived from an EMBL/GenBank/DDBJ whole genome shotgun (WGS) entry which is preliminary data.</text>
</comment>
<dbReference type="PROSITE" id="PS50968">
    <property type="entry name" value="BIOTINYL_LIPOYL"/>
    <property type="match status" value="1"/>
</dbReference>
<gene>
    <name evidence="6" type="ORF">GCM10009545_20410</name>
    <name evidence="7" type="ORF">GCM10011581_22650</name>
</gene>
<dbReference type="InterPro" id="IPR050709">
    <property type="entry name" value="Biotin_Carboxyl_Carrier/Decarb"/>
</dbReference>
<evidence type="ECO:0000259" key="5">
    <source>
        <dbReference type="PROSITE" id="PS50968"/>
    </source>
</evidence>
<dbReference type="EMBL" id="BAAAHC010000008">
    <property type="protein sequence ID" value="GAA0518263.1"/>
    <property type="molecule type" value="Genomic_DNA"/>
</dbReference>
<keyword evidence="9" id="KW-1185">Reference proteome</keyword>
<evidence type="ECO:0000256" key="1">
    <source>
        <dbReference type="ARBA" id="ARBA00017562"/>
    </source>
</evidence>
<dbReference type="PANTHER" id="PTHR45266:SF3">
    <property type="entry name" value="OXALOACETATE DECARBOXYLASE ALPHA CHAIN"/>
    <property type="match status" value="1"/>
</dbReference>
<dbReference type="CDD" id="cd06850">
    <property type="entry name" value="biotinyl_domain"/>
    <property type="match status" value="1"/>
</dbReference>
<dbReference type="PRINTS" id="PR01071">
    <property type="entry name" value="ACOABIOTINCC"/>
</dbReference>
<reference evidence="7 8" key="1">
    <citation type="journal article" date="2014" name="Int. J. Syst. Evol. Microbiol.">
        <title>Complete genome sequence of Corynebacterium casei LMG S-19264T (=DSM 44701T), isolated from a smear-ripened cheese.</title>
        <authorList>
            <consortium name="US DOE Joint Genome Institute (JGI-PGF)"/>
            <person name="Walter F."/>
            <person name="Albersmeier A."/>
            <person name="Kalinowski J."/>
            <person name="Ruckert C."/>
        </authorList>
    </citation>
    <scope>NUCLEOTIDE SEQUENCE [LARGE SCALE GENOMIC DNA]</scope>
    <source>
        <strain evidence="7 8">CGMCC 4.7206</strain>
    </source>
</reference>
<dbReference type="SUPFAM" id="SSF51230">
    <property type="entry name" value="Single hybrid motif"/>
    <property type="match status" value="1"/>
</dbReference>
<dbReference type="Proteomes" id="UP000597989">
    <property type="component" value="Unassembled WGS sequence"/>
</dbReference>
<accession>A0A917JSM5</accession>
<evidence type="ECO:0000256" key="3">
    <source>
        <dbReference type="RuleBase" id="RU364072"/>
    </source>
</evidence>
<dbReference type="EMBL" id="BMMT01000006">
    <property type="protein sequence ID" value="GGI85048.1"/>
    <property type="molecule type" value="Genomic_DNA"/>
</dbReference>
<sequence>MFASAARQPSVKMSSISAGSAPADHRTWQCRAIWLAHPARPAREPGGEPHSEPSRFSGATKDRARLFRVVKREGRSPRSPRPPAWKSPLADRSAGFFASGIRLLLLPAADSRGRGAGRADFFSDINSDEWRSGVERGTVPDMSTVKAQQPGVFYRRPAPEADPYVHEGGHVDPGQTIAIIEAVKTYNPVRADTAGTVTRFLIDDGAQVAPGQAVAEVADETPHRG</sequence>
<evidence type="ECO:0000313" key="9">
    <source>
        <dbReference type="Proteomes" id="UP001500220"/>
    </source>
</evidence>
<dbReference type="GO" id="GO:0006633">
    <property type="term" value="P:fatty acid biosynthetic process"/>
    <property type="evidence" value="ECO:0007669"/>
    <property type="project" value="UniProtKB-KW"/>
</dbReference>
<feature type="domain" description="Lipoyl-binding" evidence="5">
    <location>
        <begin position="136"/>
        <end position="218"/>
    </location>
</feature>
<keyword evidence="3" id="KW-0443">Lipid metabolism</keyword>
<evidence type="ECO:0000256" key="2">
    <source>
        <dbReference type="ARBA" id="ARBA00023267"/>
    </source>
</evidence>
<dbReference type="NCBIfam" id="NF005457">
    <property type="entry name" value="PRK07051.1"/>
    <property type="match status" value="1"/>
</dbReference>
<comment type="pathway">
    <text evidence="3">Lipid metabolism; fatty acid biosynthesis.</text>
</comment>
<reference evidence="6 9" key="2">
    <citation type="journal article" date="2019" name="Int. J. Syst. Evol. Microbiol.">
        <title>The Global Catalogue of Microorganisms (GCM) 10K type strain sequencing project: providing services to taxonomists for standard genome sequencing and annotation.</title>
        <authorList>
            <consortium name="The Broad Institute Genomics Platform"/>
            <consortium name="The Broad Institute Genome Sequencing Center for Infectious Disease"/>
            <person name="Wu L."/>
            <person name="Ma J."/>
        </authorList>
    </citation>
    <scope>NUCLEOTIDE SEQUENCE [LARGE SCALE GENOMIC DNA]</scope>
    <source>
        <strain evidence="6 9">JCM 10664</strain>
    </source>
</reference>
<dbReference type="GO" id="GO:0003989">
    <property type="term" value="F:acetyl-CoA carboxylase activity"/>
    <property type="evidence" value="ECO:0007669"/>
    <property type="project" value="InterPro"/>
</dbReference>
<reference evidence="7" key="3">
    <citation type="submission" date="2020-09" db="EMBL/GenBank/DDBJ databases">
        <authorList>
            <person name="Sun Q."/>
            <person name="Zhou Y."/>
        </authorList>
    </citation>
    <scope>NUCLEOTIDE SEQUENCE</scope>
    <source>
        <strain evidence="7">CGMCC 4.7206</strain>
    </source>
</reference>
<dbReference type="Pfam" id="PF00364">
    <property type="entry name" value="Biotin_lipoyl"/>
    <property type="match status" value="1"/>
</dbReference>